<gene>
    <name evidence="3" type="ORF">D623_10014419</name>
</gene>
<proteinExistence type="predicted"/>
<dbReference type="CDD" id="cd07765">
    <property type="entry name" value="KRAB_A-box"/>
    <property type="match status" value="1"/>
</dbReference>
<protein>
    <submittedName>
        <fullName evidence="3">Zinc finger protein 587</fullName>
    </submittedName>
</protein>
<evidence type="ECO:0000256" key="1">
    <source>
        <dbReference type="SAM" id="MobiDB-lite"/>
    </source>
</evidence>
<organism evidence="3 4">
    <name type="scientific">Myotis brandtii</name>
    <name type="common">Brandt's bat</name>
    <dbReference type="NCBI Taxonomy" id="109478"/>
    <lineage>
        <taxon>Eukaryota</taxon>
        <taxon>Metazoa</taxon>
        <taxon>Chordata</taxon>
        <taxon>Craniata</taxon>
        <taxon>Vertebrata</taxon>
        <taxon>Euteleostomi</taxon>
        <taxon>Mammalia</taxon>
        <taxon>Eutheria</taxon>
        <taxon>Laurasiatheria</taxon>
        <taxon>Chiroptera</taxon>
        <taxon>Yangochiroptera</taxon>
        <taxon>Vespertilionidae</taxon>
        <taxon>Myotis</taxon>
    </lineage>
</organism>
<feature type="region of interest" description="Disordered" evidence="1">
    <location>
        <begin position="229"/>
        <end position="249"/>
    </location>
</feature>
<dbReference type="PROSITE" id="PS50805">
    <property type="entry name" value="KRAB"/>
    <property type="match status" value="1"/>
</dbReference>
<dbReference type="AlphaFoldDB" id="S7PTA9"/>
<feature type="domain" description="KRAB" evidence="2">
    <location>
        <begin position="14"/>
        <end position="85"/>
    </location>
</feature>
<evidence type="ECO:0000259" key="2">
    <source>
        <dbReference type="PROSITE" id="PS50805"/>
    </source>
</evidence>
<dbReference type="Pfam" id="PF01352">
    <property type="entry name" value="KRAB"/>
    <property type="match status" value="1"/>
</dbReference>
<dbReference type="Proteomes" id="UP000052978">
    <property type="component" value="Unassembled WGS sequence"/>
</dbReference>
<name>S7PTA9_MYOBR</name>
<sequence>MAAAVLRCPTEVGVTFEDVAVYFSRTEWHLLNEAQRHLYLDVMLENFALISSLGCCCGTQDLEASIEQNVSVRVSQAKNNKVALSSQKSHPCESCGAVLRDIFQLVEQRGTQHSLQLLREFTLEKSYMSVVNVGNPLATVPTSLHNREFTLVKSLSLRAPYHGDGQAGPAGCCLQAELACSRAALACLRVAAVTAKQALLAADTPEAAEQQGLIHYWSGQILPLRLVPATPGRADRPKHSSGGGEGAGRHHLVAMGAAIFVTE</sequence>
<dbReference type="EMBL" id="KE163856">
    <property type="protein sequence ID" value="EPQ14168.1"/>
    <property type="molecule type" value="Genomic_DNA"/>
</dbReference>
<evidence type="ECO:0000313" key="4">
    <source>
        <dbReference type="Proteomes" id="UP000052978"/>
    </source>
</evidence>
<dbReference type="SUPFAM" id="SSF109640">
    <property type="entry name" value="KRAB domain (Kruppel-associated box)"/>
    <property type="match status" value="1"/>
</dbReference>
<dbReference type="PANTHER" id="PTHR23232:SF133">
    <property type="entry name" value="RIKEN CDNA 1700020N01 GENE"/>
    <property type="match status" value="1"/>
</dbReference>
<dbReference type="InterPro" id="IPR001909">
    <property type="entry name" value="KRAB"/>
</dbReference>
<dbReference type="InterPro" id="IPR036051">
    <property type="entry name" value="KRAB_dom_sf"/>
</dbReference>
<accession>S7PTA9</accession>
<dbReference type="PANTHER" id="PTHR23232">
    <property type="entry name" value="KRAB DOMAIN C2H2 ZINC FINGER"/>
    <property type="match status" value="1"/>
</dbReference>
<evidence type="ECO:0000313" key="3">
    <source>
        <dbReference type="EMBL" id="EPQ14168.1"/>
    </source>
</evidence>
<dbReference type="GO" id="GO:0006355">
    <property type="term" value="P:regulation of DNA-templated transcription"/>
    <property type="evidence" value="ECO:0007669"/>
    <property type="project" value="InterPro"/>
</dbReference>
<dbReference type="Gene3D" id="6.10.140.140">
    <property type="match status" value="1"/>
</dbReference>
<keyword evidence="4" id="KW-1185">Reference proteome</keyword>
<dbReference type="SMART" id="SM00349">
    <property type="entry name" value="KRAB"/>
    <property type="match status" value="1"/>
</dbReference>
<reference evidence="3 4" key="1">
    <citation type="journal article" date="2013" name="Nat. Commun.">
        <title>Genome analysis reveals insights into physiology and longevity of the Brandt's bat Myotis brandtii.</title>
        <authorList>
            <person name="Seim I."/>
            <person name="Fang X."/>
            <person name="Xiong Z."/>
            <person name="Lobanov A.V."/>
            <person name="Huang Z."/>
            <person name="Ma S."/>
            <person name="Feng Y."/>
            <person name="Turanov A.A."/>
            <person name="Zhu Y."/>
            <person name="Lenz T.L."/>
            <person name="Gerashchenko M.V."/>
            <person name="Fan D."/>
            <person name="Hee Yim S."/>
            <person name="Yao X."/>
            <person name="Jordan D."/>
            <person name="Xiong Y."/>
            <person name="Ma Y."/>
            <person name="Lyapunov A.N."/>
            <person name="Chen G."/>
            <person name="Kulakova O.I."/>
            <person name="Sun Y."/>
            <person name="Lee S.G."/>
            <person name="Bronson R.T."/>
            <person name="Moskalev A.A."/>
            <person name="Sunyaev S.R."/>
            <person name="Zhang G."/>
            <person name="Krogh A."/>
            <person name="Wang J."/>
            <person name="Gladyshev V.N."/>
        </authorList>
    </citation>
    <scope>NUCLEOTIDE SEQUENCE [LARGE SCALE GENOMIC DNA]</scope>
</reference>
<dbReference type="InterPro" id="IPR050169">
    <property type="entry name" value="Krueppel_C2H2_ZnF"/>
</dbReference>